<keyword evidence="2" id="KW-1185">Reference proteome</keyword>
<organism evidence="1 2">
    <name type="scientific">Boothiomyces macroporosus</name>
    <dbReference type="NCBI Taxonomy" id="261099"/>
    <lineage>
        <taxon>Eukaryota</taxon>
        <taxon>Fungi</taxon>
        <taxon>Fungi incertae sedis</taxon>
        <taxon>Chytridiomycota</taxon>
        <taxon>Chytridiomycota incertae sedis</taxon>
        <taxon>Chytridiomycetes</taxon>
        <taxon>Rhizophydiales</taxon>
        <taxon>Terramycetaceae</taxon>
        <taxon>Boothiomyces</taxon>
    </lineage>
</organism>
<proteinExistence type="predicted"/>
<gene>
    <name evidence="1" type="ORF">HK103_001321</name>
</gene>
<evidence type="ECO:0000313" key="1">
    <source>
        <dbReference type="EMBL" id="KAJ3252708.1"/>
    </source>
</evidence>
<accession>A0AAD5UAZ8</accession>
<dbReference type="SUPFAM" id="SSF52540">
    <property type="entry name" value="P-loop containing nucleoside triphosphate hydrolases"/>
    <property type="match status" value="1"/>
</dbReference>
<dbReference type="Gene3D" id="3.40.50.300">
    <property type="entry name" value="P-loop containing nucleotide triphosphate hydrolases"/>
    <property type="match status" value="1"/>
</dbReference>
<dbReference type="Proteomes" id="UP001210925">
    <property type="component" value="Unassembled WGS sequence"/>
</dbReference>
<name>A0AAD5UAZ8_9FUNG</name>
<sequence>MNSLLSRVRQTAPAEPWQSIPQPVPLLNVVAQPIAPGSSTIRYVSTGITQEAEALLSQIPAPLYICAFAGFGRSGKSYTASLMRYHITGNKDYKFVSAPGNVPITHGIDMMVFENPNGPGHVVFLDCEGGANHNQTALPFVIGLAARLAARIYVFERGCFTTAGLDTVMQVINMGHATTTGKSTNITQSVVLVENMTINQEIPNEDLLNDLLNEVDGDETTNRVRSLIKQKFSLEFNKLPFDMGENQIVHAEICKEMSNILLENLIPFEVGGLDGDGNLVVQMVNELISQIRGGGNRFNMITATEALVSNMASEAANTVWVEFVAKVRKAGNHPVQVNGRKHLRTIMREVEGIATASQNELEGFIARLEPAEAAVIGRQIWERNYHNFQADLRAAYQRKADELAKYSQWTDRVNRWMREIVIQIMTAIRQFIRFARFSATLILMSNYYMWKNGINLVTSMASGAVQGVFA</sequence>
<dbReference type="EMBL" id="JADGKB010000132">
    <property type="protein sequence ID" value="KAJ3252708.1"/>
    <property type="molecule type" value="Genomic_DNA"/>
</dbReference>
<evidence type="ECO:0008006" key="3">
    <source>
        <dbReference type="Google" id="ProtNLM"/>
    </source>
</evidence>
<comment type="caution">
    <text evidence="1">The sequence shown here is derived from an EMBL/GenBank/DDBJ whole genome shotgun (WGS) entry which is preliminary data.</text>
</comment>
<evidence type="ECO:0000313" key="2">
    <source>
        <dbReference type="Proteomes" id="UP001210925"/>
    </source>
</evidence>
<reference evidence="1" key="1">
    <citation type="submission" date="2020-05" db="EMBL/GenBank/DDBJ databases">
        <title>Phylogenomic resolution of chytrid fungi.</title>
        <authorList>
            <person name="Stajich J.E."/>
            <person name="Amses K."/>
            <person name="Simmons R."/>
            <person name="Seto K."/>
            <person name="Myers J."/>
            <person name="Bonds A."/>
            <person name="Quandt C.A."/>
            <person name="Barry K."/>
            <person name="Liu P."/>
            <person name="Grigoriev I."/>
            <person name="Longcore J.E."/>
            <person name="James T.Y."/>
        </authorList>
    </citation>
    <scope>NUCLEOTIDE SEQUENCE</scope>
    <source>
        <strain evidence="1">PLAUS21</strain>
    </source>
</reference>
<protein>
    <recommendedName>
        <fullName evidence="3">Guanylate-binding protein N-terminal domain-containing protein</fullName>
    </recommendedName>
</protein>
<dbReference type="InterPro" id="IPR027417">
    <property type="entry name" value="P-loop_NTPase"/>
</dbReference>
<dbReference type="AlphaFoldDB" id="A0AAD5UAZ8"/>